<dbReference type="GO" id="GO:0009228">
    <property type="term" value="P:thiamine biosynthetic process"/>
    <property type="evidence" value="ECO:0007669"/>
    <property type="project" value="UniProtKB-KW"/>
</dbReference>
<comment type="catalytic activity">
    <reaction evidence="7 9 10">
        <text>2-(2-carboxy-4-methylthiazol-5-yl)ethyl phosphate + 4-amino-2-methyl-5-(diphosphooxymethyl)pyrimidine + 2 H(+) = thiamine phosphate + CO2 + diphosphate</text>
        <dbReference type="Rhea" id="RHEA:47848"/>
        <dbReference type="ChEBI" id="CHEBI:15378"/>
        <dbReference type="ChEBI" id="CHEBI:16526"/>
        <dbReference type="ChEBI" id="CHEBI:33019"/>
        <dbReference type="ChEBI" id="CHEBI:37575"/>
        <dbReference type="ChEBI" id="CHEBI:57841"/>
        <dbReference type="ChEBI" id="CHEBI:62890"/>
        <dbReference type="EC" id="2.5.1.3"/>
    </reaction>
</comment>
<dbReference type="PANTHER" id="PTHR20857:SF15">
    <property type="entry name" value="THIAMINE-PHOSPHATE SYNTHASE"/>
    <property type="match status" value="1"/>
</dbReference>
<dbReference type="InterPro" id="IPR013785">
    <property type="entry name" value="Aldolase_TIM"/>
</dbReference>
<comment type="pathway">
    <text evidence="1 9 11">Cofactor biosynthesis; thiamine diphosphate biosynthesis; thiamine phosphate from 4-amino-2-methyl-5-diphosphomethylpyrimidine and 4-methyl-5-(2-phosphoethyl)-thiazole: step 1/1.</text>
</comment>
<dbReference type="OrthoDB" id="9789949at2"/>
<evidence type="ECO:0000256" key="2">
    <source>
        <dbReference type="ARBA" id="ARBA00022679"/>
    </source>
</evidence>
<dbReference type="GO" id="GO:0000287">
    <property type="term" value="F:magnesium ion binding"/>
    <property type="evidence" value="ECO:0007669"/>
    <property type="project" value="UniProtKB-UniRule"/>
</dbReference>
<proteinExistence type="inferred from homology"/>
<keyword evidence="14" id="KW-1185">Reference proteome</keyword>
<evidence type="ECO:0000256" key="8">
    <source>
        <dbReference type="ARBA" id="ARBA00047883"/>
    </source>
</evidence>
<protein>
    <recommendedName>
        <fullName evidence="9">Thiamine-phosphate synthase</fullName>
        <shortName evidence="9">TP synthase</shortName>
        <shortName evidence="9">TPS</shortName>
        <ecNumber evidence="9">2.5.1.3</ecNumber>
    </recommendedName>
    <alternativeName>
        <fullName evidence="9">Thiamine-phosphate pyrophosphorylase</fullName>
        <shortName evidence="9">TMP pyrophosphorylase</shortName>
        <shortName evidence="9">TMP-PPase</shortName>
    </alternativeName>
</protein>
<organism evidence="13 14">
    <name type="scientific">Pseudolysobacter antarcticus</name>
    <dbReference type="NCBI Taxonomy" id="2511995"/>
    <lineage>
        <taxon>Bacteria</taxon>
        <taxon>Pseudomonadati</taxon>
        <taxon>Pseudomonadota</taxon>
        <taxon>Gammaproteobacteria</taxon>
        <taxon>Lysobacterales</taxon>
        <taxon>Rhodanobacteraceae</taxon>
        <taxon>Pseudolysobacter</taxon>
    </lineage>
</organism>
<keyword evidence="2 9" id="KW-0808">Transferase</keyword>
<dbReference type="Proteomes" id="UP000291562">
    <property type="component" value="Chromosome"/>
</dbReference>
<evidence type="ECO:0000259" key="12">
    <source>
        <dbReference type="Pfam" id="PF02581"/>
    </source>
</evidence>
<evidence type="ECO:0000256" key="11">
    <source>
        <dbReference type="RuleBase" id="RU004253"/>
    </source>
</evidence>
<comment type="catalytic activity">
    <reaction evidence="6 9 10">
        <text>4-methyl-5-(2-phosphooxyethyl)-thiazole + 4-amino-2-methyl-5-(diphosphooxymethyl)pyrimidine + H(+) = thiamine phosphate + diphosphate</text>
        <dbReference type="Rhea" id="RHEA:22328"/>
        <dbReference type="ChEBI" id="CHEBI:15378"/>
        <dbReference type="ChEBI" id="CHEBI:33019"/>
        <dbReference type="ChEBI" id="CHEBI:37575"/>
        <dbReference type="ChEBI" id="CHEBI:57841"/>
        <dbReference type="ChEBI" id="CHEBI:58296"/>
        <dbReference type="EC" id="2.5.1.3"/>
    </reaction>
</comment>
<feature type="binding site" evidence="9">
    <location>
        <begin position="135"/>
        <end position="137"/>
    </location>
    <ligand>
        <name>2-[(2R,5Z)-2-carboxy-4-methylthiazol-5(2H)-ylidene]ethyl phosphate</name>
        <dbReference type="ChEBI" id="CHEBI:62899"/>
    </ligand>
</feature>
<dbReference type="HAMAP" id="MF_00097">
    <property type="entry name" value="TMP_synthase"/>
    <property type="match status" value="1"/>
</dbReference>
<dbReference type="EMBL" id="CP035704">
    <property type="protein sequence ID" value="QBB72522.1"/>
    <property type="molecule type" value="Genomic_DNA"/>
</dbReference>
<dbReference type="EC" id="2.5.1.3" evidence="9"/>
<name>A0A411HPY3_9GAMM</name>
<dbReference type="Pfam" id="PF02581">
    <property type="entry name" value="TMP-TENI"/>
    <property type="match status" value="1"/>
</dbReference>
<evidence type="ECO:0000256" key="1">
    <source>
        <dbReference type="ARBA" id="ARBA00005165"/>
    </source>
</evidence>
<feature type="binding site" evidence="9">
    <location>
        <position position="138"/>
    </location>
    <ligand>
        <name>4-amino-2-methyl-5-(diphosphooxymethyl)pyrimidine</name>
        <dbReference type="ChEBI" id="CHEBI:57841"/>
    </ligand>
</feature>
<evidence type="ECO:0000256" key="9">
    <source>
        <dbReference type="HAMAP-Rule" id="MF_00097"/>
    </source>
</evidence>
<dbReference type="UniPathway" id="UPA00060">
    <property type="reaction ID" value="UER00141"/>
</dbReference>
<evidence type="ECO:0000313" key="14">
    <source>
        <dbReference type="Proteomes" id="UP000291562"/>
    </source>
</evidence>
<evidence type="ECO:0000256" key="5">
    <source>
        <dbReference type="ARBA" id="ARBA00022977"/>
    </source>
</evidence>
<dbReference type="AlphaFoldDB" id="A0A411HPY3"/>
<dbReference type="Gene3D" id="3.20.20.70">
    <property type="entry name" value="Aldolase class I"/>
    <property type="match status" value="1"/>
</dbReference>
<keyword evidence="5 9" id="KW-0784">Thiamine biosynthesis</keyword>
<feature type="binding site" evidence="9">
    <location>
        <position position="164"/>
    </location>
    <ligand>
        <name>2-[(2R,5Z)-2-carboxy-4-methylthiazol-5(2H)-ylidene]ethyl phosphate</name>
        <dbReference type="ChEBI" id="CHEBI:62899"/>
    </ligand>
</feature>
<dbReference type="GO" id="GO:0004789">
    <property type="term" value="F:thiamine-phosphate diphosphorylase activity"/>
    <property type="evidence" value="ECO:0007669"/>
    <property type="project" value="UniProtKB-UniRule"/>
</dbReference>
<gene>
    <name evidence="9" type="primary">thiE</name>
    <name evidence="13" type="ORF">ELE36_01980</name>
</gene>
<dbReference type="PANTHER" id="PTHR20857">
    <property type="entry name" value="THIAMINE-PHOSPHATE PYROPHOSPHORYLASE"/>
    <property type="match status" value="1"/>
</dbReference>
<accession>A0A411HPY3</accession>
<feature type="binding site" evidence="9">
    <location>
        <position position="108"/>
    </location>
    <ligand>
        <name>4-amino-2-methyl-5-(diphosphooxymethyl)pyrimidine</name>
        <dbReference type="ChEBI" id="CHEBI:57841"/>
    </ligand>
</feature>
<evidence type="ECO:0000256" key="3">
    <source>
        <dbReference type="ARBA" id="ARBA00022723"/>
    </source>
</evidence>
<feature type="binding site" evidence="9">
    <location>
        <position position="69"/>
    </location>
    <ligand>
        <name>4-amino-2-methyl-5-(diphosphooxymethyl)pyrimidine</name>
        <dbReference type="ChEBI" id="CHEBI:57841"/>
    </ligand>
</feature>
<dbReference type="InterPro" id="IPR022998">
    <property type="entry name" value="ThiamineP_synth_TenI"/>
</dbReference>
<dbReference type="InterPro" id="IPR036206">
    <property type="entry name" value="ThiamineP_synth_sf"/>
</dbReference>
<comment type="cofactor">
    <cofactor evidence="9">
        <name>Mg(2+)</name>
        <dbReference type="ChEBI" id="CHEBI:18420"/>
    </cofactor>
    <text evidence="9">Binds 1 Mg(2+) ion per subunit.</text>
</comment>
<evidence type="ECO:0000256" key="7">
    <source>
        <dbReference type="ARBA" id="ARBA00047851"/>
    </source>
</evidence>
<evidence type="ECO:0000313" key="13">
    <source>
        <dbReference type="EMBL" id="QBB72522.1"/>
    </source>
</evidence>
<dbReference type="NCBIfam" id="TIGR00693">
    <property type="entry name" value="thiE"/>
    <property type="match status" value="1"/>
</dbReference>
<evidence type="ECO:0000256" key="4">
    <source>
        <dbReference type="ARBA" id="ARBA00022842"/>
    </source>
</evidence>
<keyword evidence="4 9" id="KW-0460">Magnesium</keyword>
<dbReference type="GO" id="GO:0009229">
    <property type="term" value="P:thiamine diphosphate biosynthetic process"/>
    <property type="evidence" value="ECO:0007669"/>
    <property type="project" value="UniProtKB-UniRule"/>
</dbReference>
<keyword evidence="3 9" id="KW-0479">Metal-binding</keyword>
<dbReference type="GO" id="GO:0005737">
    <property type="term" value="C:cytoplasm"/>
    <property type="evidence" value="ECO:0007669"/>
    <property type="project" value="TreeGrafter"/>
</dbReference>
<feature type="binding site" evidence="9">
    <location>
        <position position="89"/>
    </location>
    <ligand>
        <name>Mg(2+)</name>
        <dbReference type="ChEBI" id="CHEBI:18420"/>
    </ligand>
</feature>
<dbReference type="SUPFAM" id="SSF51391">
    <property type="entry name" value="Thiamin phosphate synthase"/>
    <property type="match status" value="1"/>
</dbReference>
<feature type="domain" description="Thiamine phosphate synthase/TenI" evidence="12">
    <location>
        <begin position="10"/>
        <end position="187"/>
    </location>
</feature>
<dbReference type="CDD" id="cd00564">
    <property type="entry name" value="TMP_TenI"/>
    <property type="match status" value="1"/>
</dbReference>
<dbReference type="InterPro" id="IPR034291">
    <property type="entry name" value="TMP_synthase"/>
</dbReference>
<comment type="function">
    <text evidence="9">Condenses 4-methyl-5-(beta-hydroxyethyl)thiazole monophosphate (THZ-P) and 2-methyl-4-amino-5-hydroxymethyl pyrimidine pyrophosphate (HMP-PP) to form thiamine monophosphate (TMP).</text>
</comment>
<dbReference type="KEGG" id="xbc:ELE36_01980"/>
<feature type="binding site" evidence="9">
    <location>
        <begin position="184"/>
        <end position="185"/>
    </location>
    <ligand>
        <name>2-[(2R,5Z)-2-carboxy-4-methylthiazol-5(2H)-ylidene]ethyl phosphate</name>
        <dbReference type="ChEBI" id="CHEBI:62899"/>
    </ligand>
</feature>
<evidence type="ECO:0000256" key="10">
    <source>
        <dbReference type="RuleBase" id="RU003826"/>
    </source>
</evidence>
<sequence length="207" mass="21895">MVLNPANRGLYAITDGPRDDLLARVEAALDAGAMLLQYRDKSNDGDRRRNEAEALQKLCVRYAVPLIINDDVALAAEVRAAGVHLGEDDIDIASARAQLGTNAIVGVSCYDSLQYARELAQRGASYLAFGSFFDSPTKPAARRATPELLIAAHEFGLPLVAIGGITAENGASLIQAGADYLAVISGIFGATDTAIAARKYVRLFASV</sequence>
<feature type="binding site" evidence="9">
    <location>
        <begin position="37"/>
        <end position="41"/>
    </location>
    <ligand>
        <name>4-amino-2-methyl-5-(diphosphooxymethyl)pyrimidine</name>
        <dbReference type="ChEBI" id="CHEBI:57841"/>
    </ligand>
</feature>
<reference evidence="13 14" key="1">
    <citation type="submission" date="2019-01" db="EMBL/GenBank/DDBJ databases">
        <title>Pseudolysobacter antarctica gen. nov., sp. nov., isolated from Fildes Peninsula, Antarctica.</title>
        <authorList>
            <person name="Wei Z."/>
            <person name="Peng F."/>
        </authorList>
    </citation>
    <scope>NUCLEOTIDE SEQUENCE [LARGE SCALE GENOMIC DNA]</scope>
    <source>
        <strain evidence="13 14">AQ6-296</strain>
    </source>
</reference>
<comment type="similarity">
    <text evidence="9 10">Belongs to the thiamine-phosphate synthase family.</text>
</comment>
<evidence type="ECO:0000256" key="6">
    <source>
        <dbReference type="ARBA" id="ARBA00047334"/>
    </source>
</evidence>
<feature type="binding site" evidence="9">
    <location>
        <position position="70"/>
    </location>
    <ligand>
        <name>Mg(2+)</name>
        <dbReference type="ChEBI" id="CHEBI:18420"/>
    </ligand>
</feature>
<comment type="catalytic activity">
    <reaction evidence="8 9 10">
        <text>2-[(2R,5Z)-2-carboxy-4-methylthiazol-5(2H)-ylidene]ethyl phosphate + 4-amino-2-methyl-5-(diphosphooxymethyl)pyrimidine + 2 H(+) = thiamine phosphate + CO2 + diphosphate</text>
        <dbReference type="Rhea" id="RHEA:47844"/>
        <dbReference type="ChEBI" id="CHEBI:15378"/>
        <dbReference type="ChEBI" id="CHEBI:16526"/>
        <dbReference type="ChEBI" id="CHEBI:33019"/>
        <dbReference type="ChEBI" id="CHEBI:37575"/>
        <dbReference type="ChEBI" id="CHEBI:57841"/>
        <dbReference type="ChEBI" id="CHEBI:62899"/>
        <dbReference type="EC" id="2.5.1.3"/>
    </reaction>
</comment>